<reference evidence="2" key="1">
    <citation type="submission" date="2017-09" db="EMBL/GenBank/DDBJ databases">
        <title>Depth-based differentiation of microbial function through sediment-hosted aquifers and enrichment of novel symbionts in the deep terrestrial subsurface.</title>
        <authorList>
            <person name="Probst A.J."/>
            <person name="Ladd B."/>
            <person name="Jarett J.K."/>
            <person name="Geller-Mcgrath D.E."/>
            <person name="Sieber C.M.K."/>
            <person name="Emerson J.B."/>
            <person name="Anantharaman K."/>
            <person name="Thomas B.C."/>
            <person name="Malmstrom R."/>
            <person name="Stieglmeier M."/>
            <person name="Klingl A."/>
            <person name="Woyke T."/>
            <person name="Ryan C.M."/>
            <person name="Banfield J.F."/>
        </authorList>
    </citation>
    <scope>NUCLEOTIDE SEQUENCE [LARGE SCALE GENOMIC DNA]</scope>
</reference>
<feature type="non-terminal residue" evidence="1">
    <location>
        <position position="1"/>
    </location>
</feature>
<organism evidence="1 2">
    <name type="scientific">Candidatus Roizmanbacteria bacterium CG_4_10_14_0_8_um_filter_33_9</name>
    <dbReference type="NCBI Taxonomy" id="1974826"/>
    <lineage>
        <taxon>Bacteria</taxon>
        <taxon>Candidatus Roizmaniibacteriota</taxon>
    </lineage>
</organism>
<dbReference type="Proteomes" id="UP000229401">
    <property type="component" value="Unassembled WGS sequence"/>
</dbReference>
<proteinExistence type="predicted"/>
<sequence length="138" mass="15903">FRQSRILKAIEGMAKKGDFKMVTDFLYRKLDRMGVEIRMGNGPAGTALGLNGQGIFILSNGFFSRTTAEQLFWTQHRYKSLALRRANQRDNLNLLMQLFRTDLDFLEMMKKGGLGNEIYESLLLEINRKMQAVLDAYN</sequence>
<dbReference type="AlphaFoldDB" id="A0A2M7QJN3"/>
<comment type="caution">
    <text evidence="1">The sequence shown here is derived from an EMBL/GenBank/DDBJ whole genome shotgun (WGS) entry which is preliminary data.</text>
</comment>
<evidence type="ECO:0000313" key="1">
    <source>
        <dbReference type="EMBL" id="PIY72131.1"/>
    </source>
</evidence>
<gene>
    <name evidence="1" type="ORF">COY87_02555</name>
</gene>
<protein>
    <submittedName>
        <fullName evidence="1">Uncharacterized protein</fullName>
    </submittedName>
</protein>
<name>A0A2M7QJN3_9BACT</name>
<accession>A0A2M7QJN3</accession>
<dbReference type="EMBL" id="PFLI01000086">
    <property type="protein sequence ID" value="PIY72131.1"/>
    <property type="molecule type" value="Genomic_DNA"/>
</dbReference>
<evidence type="ECO:0000313" key="2">
    <source>
        <dbReference type="Proteomes" id="UP000229401"/>
    </source>
</evidence>